<keyword evidence="3" id="KW-1185">Reference proteome</keyword>
<proteinExistence type="predicted"/>
<evidence type="ECO:0000256" key="1">
    <source>
        <dbReference type="SAM" id="MobiDB-lite"/>
    </source>
</evidence>
<organism evidence="2 3">
    <name type="scientific">Kineococcus glutinatus</name>
    <dbReference type="NCBI Taxonomy" id="1070872"/>
    <lineage>
        <taxon>Bacteria</taxon>
        <taxon>Bacillati</taxon>
        <taxon>Actinomycetota</taxon>
        <taxon>Actinomycetes</taxon>
        <taxon>Kineosporiales</taxon>
        <taxon>Kineosporiaceae</taxon>
        <taxon>Kineococcus</taxon>
    </lineage>
</organism>
<comment type="caution">
    <text evidence="2">The sequence shown here is derived from an EMBL/GenBank/DDBJ whole genome shotgun (WGS) entry which is preliminary data.</text>
</comment>
<evidence type="ECO:0000313" key="3">
    <source>
        <dbReference type="Proteomes" id="UP001501195"/>
    </source>
</evidence>
<evidence type="ECO:0000313" key="2">
    <source>
        <dbReference type="EMBL" id="GAA4963630.1"/>
    </source>
</evidence>
<name>A0ABP9H830_9ACTN</name>
<dbReference type="EMBL" id="BAABIL010000038">
    <property type="protein sequence ID" value="GAA4963630.1"/>
    <property type="molecule type" value="Genomic_DNA"/>
</dbReference>
<sequence length="83" mass="9118">MSLWDHRPRWGAVPGGGAPPEASHARPARYGRDLDAGVVADDQAVGVQQRPSTAVVVSSGRQRWQHLPLRSVRRESWTGVRDP</sequence>
<protein>
    <submittedName>
        <fullName evidence="2">Uncharacterized protein</fullName>
    </submittedName>
</protein>
<accession>A0ABP9H830</accession>
<feature type="region of interest" description="Disordered" evidence="1">
    <location>
        <begin position="1"/>
        <end position="27"/>
    </location>
</feature>
<dbReference type="Proteomes" id="UP001501195">
    <property type="component" value="Unassembled WGS sequence"/>
</dbReference>
<gene>
    <name evidence="2" type="ORF">GCM10023225_03650</name>
</gene>
<reference evidence="3" key="1">
    <citation type="journal article" date="2019" name="Int. J. Syst. Evol. Microbiol.">
        <title>The Global Catalogue of Microorganisms (GCM) 10K type strain sequencing project: providing services to taxonomists for standard genome sequencing and annotation.</title>
        <authorList>
            <consortium name="The Broad Institute Genomics Platform"/>
            <consortium name="The Broad Institute Genome Sequencing Center for Infectious Disease"/>
            <person name="Wu L."/>
            <person name="Ma J."/>
        </authorList>
    </citation>
    <scope>NUCLEOTIDE SEQUENCE [LARGE SCALE GENOMIC DNA]</scope>
    <source>
        <strain evidence="3">JCM 18126</strain>
    </source>
</reference>